<comment type="caution">
    <text evidence="1">The sequence shown here is derived from an EMBL/GenBank/DDBJ whole genome shotgun (WGS) entry which is preliminary data.</text>
</comment>
<dbReference type="Proteomes" id="UP000465240">
    <property type="component" value="Unassembled WGS sequence"/>
</dbReference>
<proteinExistence type="predicted"/>
<dbReference type="EMBL" id="BLKX01000003">
    <property type="protein sequence ID" value="GFG83162.1"/>
    <property type="molecule type" value="Genomic_DNA"/>
</dbReference>
<protein>
    <submittedName>
        <fullName evidence="1">Uncharacterized protein</fullName>
    </submittedName>
</protein>
<organism evidence="1 2">
    <name type="scientific">Mycobacterium paragordonae</name>
    <dbReference type="NCBI Taxonomy" id="1389713"/>
    <lineage>
        <taxon>Bacteria</taxon>
        <taxon>Bacillati</taxon>
        <taxon>Actinomycetota</taxon>
        <taxon>Actinomycetes</taxon>
        <taxon>Mycobacteriales</taxon>
        <taxon>Mycobacteriaceae</taxon>
        <taxon>Mycobacterium</taxon>
    </lineage>
</organism>
<sequence length="120" mass="13684">MGLLVNRLQRLGRWSARWTIWDVLQRHRERRLARALSAETAAAVTWRRICTPTEIFTWYVIDPAVDSDAVGAIIQRLPAVRYADSFAVGRELRVRVEWRQTAAVGHLLATSPNALHVGVR</sequence>
<reference evidence="1 2" key="1">
    <citation type="journal article" date="2019" name="Emerg. Microbes Infect.">
        <title>Comprehensive subspecies identification of 175 nontuberculous mycobacteria species based on 7547 genomic profiles.</title>
        <authorList>
            <person name="Matsumoto Y."/>
            <person name="Kinjo T."/>
            <person name="Motooka D."/>
            <person name="Nabeya D."/>
            <person name="Jung N."/>
            <person name="Uechi K."/>
            <person name="Horii T."/>
            <person name="Iida T."/>
            <person name="Fujita J."/>
            <person name="Nakamura S."/>
        </authorList>
    </citation>
    <scope>NUCLEOTIDE SEQUENCE [LARGE SCALE GENOMIC DNA]</scope>
    <source>
        <strain evidence="1 2">JCM 18565</strain>
    </source>
</reference>
<evidence type="ECO:0000313" key="1">
    <source>
        <dbReference type="EMBL" id="GFG83162.1"/>
    </source>
</evidence>
<accession>A0ABQ1CFN8</accession>
<evidence type="ECO:0000313" key="2">
    <source>
        <dbReference type="Proteomes" id="UP000465240"/>
    </source>
</evidence>
<gene>
    <name evidence="1" type="ORF">MPRG_64380</name>
</gene>
<name>A0ABQ1CFN8_9MYCO</name>
<keyword evidence="2" id="KW-1185">Reference proteome</keyword>